<dbReference type="EMBL" id="KZ857481">
    <property type="protein sequence ID" value="RDX42590.1"/>
    <property type="molecule type" value="Genomic_DNA"/>
</dbReference>
<comment type="cofactor">
    <cofactor evidence="1">
        <name>FAD</name>
        <dbReference type="ChEBI" id="CHEBI:57692"/>
    </cofactor>
</comment>
<evidence type="ECO:0000256" key="3">
    <source>
        <dbReference type="ARBA" id="ARBA00022827"/>
    </source>
</evidence>
<sequence length="173" mass="19313">MKMQYDASSRGTNFRPINASYPGFEFSTLSNWTATLANVGTRCRRLPRCVWQRSVLRVHCNVLNQPGKLDAFYARSGYIDPLPPRDNLAILPNTTVTRLLFDNSNAHNLTVTGVEWATSADGHGQRATLHVYRRIRRLVSSHHHHVPCCPADTRTPTTNPDAFSDAQNTPGVA</sequence>
<gene>
    <name evidence="6" type="ORF">OH76DRAFT_1410997</name>
</gene>
<protein>
    <submittedName>
        <fullName evidence="6">Uncharacterized protein</fullName>
    </submittedName>
</protein>
<reference evidence="6 7" key="1">
    <citation type="journal article" date="2018" name="Biotechnol. Biofuels">
        <title>Integrative visual omics of the white-rot fungus Polyporus brumalis exposes the biotechnological potential of its oxidative enzymes for delignifying raw plant biomass.</title>
        <authorList>
            <person name="Miyauchi S."/>
            <person name="Rancon A."/>
            <person name="Drula E."/>
            <person name="Hage H."/>
            <person name="Chaduli D."/>
            <person name="Favel A."/>
            <person name="Grisel S."/>
            <person name="Henrissat B."/>
            <person name="Herpoel-Gimbert I."/>
            <person name="Ruiz-Duenas F.J."/>
            <person name="Chevret D."/>
            <person name="Hainaut M."/>
            <person name="Lin J."/>
            <person name="Wang M."/>
            <person name="Pangilinan J."/>
            <person name="Lipzen A."/>
            <person name="Lesage-Meessen L."/>
            <person name="Navarro D."/>
            <person name="Riley R."/>
            <person name="Grigoriev I.V."/>
            <person name="Zhou S."/>
            <person name="Raouche S."/>
            <person name="Rosso M.N."/>
        </authorList>
    </citation>
    <scope>NUCLEOTIDE SEQUENCE [LARGE SCALE GENOMIC DNA]</scope>
    <source>
        <strain evidence="6 7">BRFM 1820</strain>
    </source>
</reference>
<accession>A0A371CQM4</accession>
<keyword evidence="4" id="KW-0560">Oxidoreductase</keyword>
<dbReference type="Gene3D" id="3.30.560.10">
    <property type="entry name" value="Glucose Oxidase, domain 3"/>
    <property type="match status" value="1"/>
</dbReference>
<evidence type="ECO:0000256" key="4">
    <source>
        <dbReference type="ARBA" id="ARBA00023002"/>
    </source>
</evidence>
<evidence type="ECO:0000313" key="7">
    <source>
        <dbReference type="Proteomes" id="UP000256964"/>
    </source>
</evidence>
<name>A0A371CQM4_9APHY</name>
<dbReference type="Gene3D" id="4.10.450.10">
    <property type="entry name" value="Glucose Oxidase, domain 2"/>
    <property type="match status" value="1"/>
</dbReference>
<evidence type="ECO:0000256" key="1">
    <source>
        <dbReference type="ARBA" id="ARBA00001974"/>
    </source>
</evidence>
<keyword evidence="3" id="KW-0274">FAD</keyword>
<organism evidence="6 7">
    <name type="scientific">Lentinus brumalis</name>
    <dbReference type="NCBI Taxonomy" id="2498619"/>
    <lineage>
        <taxon>Eukaryota</taxon>
        <taxon>Fungi</taxon>
        <taxon>Dikarya</taxon>
        <taxon>Basidiomycota</taxon>
        <taxon>Agaricomycotina</taxon>
        <taxon>Agaricomycetes</taxon>
        <taxon>Polyporales</taxon>
        <taxon>Polyporaceae</taxon>
        <taxon>Lentinus</taxon>
    </lineage>
</organism>
<proteinExistence type="predicted"/>
<dbReference type="Gene3D" id="3.50.50.60">
    <property type="entry name" value="FAD/NAD(P)-binding domain"/>
    <property type="match status" value="1"/>
</dbReference>
<dbReference type="InterPro" id="IPR027424">
    <property type="entry name" value="Glucose_Oxidase_domain_2"/>
</dbReference>
<feature type="compositionally biased region" description="Polar residues" evidence="5">
    <location>
        <begin position="154"/>
        <end position="173"/>
    </location>
</feature>
<keyword evidence="7" id="KW-1185">Reference proteome</keyword>
<dbReference type="Proteomes" id="UP000256964">
    <property type="component" value="Unassembled WGS sequence"/>
</dbReference>
<dbReference type="AlphaFoldDB" id="A0A371CQM4"/>
<keyword evidence="2" id="KW-0285">Flavoprotein</keyword>
<dbReference type="InterPro" id="IPR036188">
    <property type="entry name" value="FAD/NAD-bd_sf"/>
</dbReference>
<feature type="region of interest" description="Disordered" evidence="5">
    <location>
        <begin position="146"/>
        <end position="173"/>
    </location>
</feature>
<dbReference type="GO" id="GO:0016491">
    <property type="term" value="F:oxidoreductase activity"/>
    <property type="evidence" value="ECO:0007669"/>
    <property type="project" value="UniProtKB-KW"/>
</dbReference>
<evidence type="ECO:0000313" key="6">
    <source>
        <dbReference type="EMBL" id="RDX42590.1"/>
    </source>
</evidence>
<dbReference type="STRING" id="139420.A0A371CQM4"/>
<evidence type="ECO:0000256" key="2">
    <source>
        <dbReference type="ARBA" id="ARBA00022630"/>
    </source>
</evidence>
<evidence type="ECO:0000256" key="5">
    <source>
        <dbReference type="SAM" id="MobiDB-lite"/>
    </source>
</evidence>